<dbReference type="PANTHER" id="PTHR48086">
    <property type="entry name" value="SODIUM/PROLINE SYMPORTER-RELATED"/>
    <property type="match status" value="1"/>
</dbReference>
<comment type="similarity">
    <text evidence="2 9">Belongs to the sodium:solute symporter (SSF) (TC 2.A.21) family.</text>
</comment>
<evidence type="ECO:0000256" key="1">
    <source>
        <dbReference type="ARBA" id="ARBA00004651"/>
    </source>
</evidence>
<evidence type="ECO:0008006" key="13">
    <source>
        <dbReference type="Google" id="ProtNLM"/>
    </source>
</evidence>
<evidence type="ECO:0000313" key="11">
    <source>
        <dbReference type="EMBL" id="KVK85618.1"/>
    </source>
</evidence>
<reference evidence="11 12" key="1">
    <citation type="submission" date="2015-11" db="EMBL/GenBank/DDBJ databases">
        <title>Expanding the genomic diversity of Burkholderia species for the development of highly accurate diagnostics.</title>
        <authorList>
            <person name="Sahl J."/>
            <person name="Keim P."/>
            <person name="Wagner D."/>
        </authorList>
    </citation>
    <scope>NUCLEOTIDE SEQUENCE [LARGE SCALE GENOMIC DNA]</scope>
    <source>
        <strain evidence="11 12">MSMB1302</strain>
    </source>
</reference>
<dbReference type="InterPro" id="IPR050277">
    <property type="entry name" value="Sodium:Solute_Symporter"/>
</dbReference>
<name>A0A103ZT31_BURCE</name>
<dbReference type="InterPro" id="IPR038377">
    <property type="entry name" value="Na/Glc_symporter_sf"/>
</dbReference>
<dbReference type="PANTHER" id="PTHR48086:SF6">
    <property type="entry name" value="CATION_ACETATE SYMPORTER ACTP"/>
    <property type="match status" value="1"/>
</dbReference>
<evidence type="ECO:0000256" key="6">
    <source>
        <dbReference type="ARBA" id="ARBA00022847"/>
    </source>
</evidence>
<evidence type="ECO:0000256" key="10">
    <source>
        <dbReference type="SAM" id="Phobius"/>
    </source>
</evidence>
<keyword evidence="7 10" id="KW-1133">Transmembrane helix</keyword>
<evidence type="ECO:0000256" key="9">
    <source>
        <dbReference type="RuleBase" id="RU362091"/>
    </source>
</evidence>
<comment type="caution">
    <text evidence="11">The sequence shown here is derived from an EMBL/GenBank/DDBJ whole genome shotgun (WGS) entry which is preliminary data.</text>
</comment>
<dbReference type="Pfam" id="PF00474">
    <property type="entry name" value="SSF"/>
    <property type="match status" value="1"/>
</dbReference>
<evidence type="ECO:0000256" key="7">
    <source>
        <dbReference type="ARBA" id="ARBA00022989"/>
    </source>
</evidence>
<dbReference type="Proteomes" id="UP000069001">
    <property type="component" value="Unassembled WGS sequence"/>
</dbReference>
<dbReference type="GO" id="GO:0006847">
    <property type="term" value="P:plasma membrane acetate transport"/>
    <property type="evidence" value="ECO:0007669"/>
    <property type="project" value="TreeGrafter"/>
</dbReference>
<dbReference type="GO" id="GO:0015123">
    <property type="term" value="F:acetate transmembrane transporter activity"/>
    <property type="evidence" value="ECO:0007669"/>
    <property type="project" value="TreeGrafter"/>
</dbReference>
<organism evidence="11 12">
    <name type="scientific">Burkholderia cepacia</name>
    <name type="common">Pseudomonas cepacia</name>
    <dbReference type="NCBI Taxonomy" id="292"/>
    <lineage>
        <taxon>Bacteria</taxon>
        <taxon>Pseudomonadati</taxon>
        <taxon>Pseudomonadota</taxon>
        <taxon>Betaproteobacteria</taxon>
        <taxon>Burkholderiales</taxon>
        <taxon>Burkholderiaceae</taxon>
        <taxon>Burkholderia</taxon>
        <taxon>Burkholderia cepacia complex</taxon>
    </lineage>
</organism>
<feature type="transmembrane region" description="Helical" evidence="10">
    <location>
        <begin position="84"/>
        <end position="103"/>
    </location>
</feature>
<comment type="subcellular location">
    <subcellularLocation>
        <location evidence="1">Cell membrane</location>
        <topology evidence="1">Multi-pass membrane protein</topology>
    </subcellularLocation>
</comment>
<proteinExistence type="inferred from homology"/>
<keyword evidence="6" id="KW-0769">Symport</keyword>
<dbReference type="Gene3D" id="1.20.1730.10">
    <property type="entry name" value="Sodium/glucose cotransporter"/>
    <property type="match status" value="1"/>
</dbReference>
<feature type="transmembrane region" description="Helical" evidence="10">
    <location>
        <begin position="52"/>
        <end position="77"/>
    </location>
</feature>
<dbReference type="GO" id="GO:0015293">
    <property type="term" value="F:symporter activity"/>
    <property type="evidence" value="ECO:0007669"/>
    <property type="project" value="UniProtKB-KW"/>
</dbReference>
<evidence type="ECO:0000256" key="2">
    <source>
        <dbReference type="ARBA" id="ARBA00006434"/>
    </source>
</evidence>
<evidence type="ECO:0000256" key="8">
    <source>
        <dbReference type="ARBA" id="ARBA00023136"/>
    </source>
</evidence>
<protein>
    <recommendedName>
        <fullName evidence="13">Cation/acetate symporter ActP</fullName>
    </recommendedName>
</protein>
<keyword evidence="3" id="KW-0813">Transport</keyword>
<sequence>MVAGLTLAGATTISHDLYAQMWACGKPDERLEMRISRAVAIALSILFKHVNVAFMVGLVAAVAASANFPVLAMSIFWRGMTTRGAVLGGGLGLVSAVTLTVLSKSVWVDVLHHAHAPVFLDNPALVSVPLAFVGIVVGSLVDRGERARRERDAFAQQEFYAQTGLLAGEAVQH</sequence>
<evidence type="ECO:0000256" key="3">
    <source>
        <dbReference type="ARBA" id="ARBA00022448"/>
    </source>
</evidence>
<evidence type="ECO:0000256" key="5">
    <source>
        <dbReference type="ARBA" id="ARBA00022692"/>
    </source>
</evidence>
<evidence type="ECO:0000256" key="4">
    <source>
        <dbReference type="ARBA" id="ARBA00022475"/>
    </source>
</evidence>
<dbReference type="AlphaFoldDB" id="A0A103ZT31"/>
<dbReference type="InterPro" id="IPR001734">
    <property type="entry name" value="Na/solute_symporter"/>
</dbReference>
<evidence type="ECO:0000313" key="12">
    <source>
        <dbReference type="Proteomes" id="UP000069001"/>
    </source>
</evidence>
<dbReference type="EMBL" id="LOYH01000030">
    <property type="protein sequence ID" value="KVK85618.1"/>
    <property type="molecule type" value="Genomic_DNA"/>
</dbReference>
<feature type="transmembrane region" description="Helical" evidence="10">
    <location>
        <begin position="123"/>
        <end position="141"/>
    </location>
</feature>
<accession>A0A103ZT31</accession>
<dbReference type="PROSITE" id="PS50283">
    <property type="entry name" value="NA_SOLUT_SYMP_3"/>
    <property type="match status" value="1"/>
</dbReference>
<keyword evidence="5 10" id="KW-0812">Transmembrane</keyword>
<dbReference type="GO" id="GO:0005886">
    <property type="term" value="C:plasma membrane"/>
    <property type="evidence" value="ECO:0007669"/>
    <property type="project" value="UniProtKB-SubCell"/>
</dbReference>
<gene>
    <name evidence="11" type="ORF">WS90_09230</name>
</gene>
<keyword evidence="4" id="KW-1003">Cell membrane</keyword>
<keyword evidence="8 10" id="KW-0472">Membrane</keyword>